<organism evidence="2 3">
    <name type="scientific">Bosea robiniae</name>
    <dbReference type="NCBI Taxonomy" id="1036780"/>
    <lineage>
        <taxon>Bacteria</taxon>
        <taxon>Pseudomonadati</taxon>
        <taxon>Pseudomonadota</taxon>
        <taxon>Alphaproteobacteria</taxon>
        <taxon>Hyphomicrobiales</taxon>
        <taxon>Boseaceae</taxon>
        <taxon>Bosea</taxon>
    </lineage>
</organism>
<accession>A0ABY0NUE6</accession>
<keyword evidence="1" id="KW-0472">Membrane</keyword>
<dbReference type="Proteomes" id="UP000199468">
    <property type="component" value="Unassembled WGS sequence"/>
</dbReference>
<sequence>MELLRILETPVAIRIVMALSLAMMLAVILGLA</sequence>
<gene>
    <name evidence="2" type="ORF">SAMN05421844_102412</name>
</gene>
<evidence type="ECO:0000256" key="1">
    <source>
        <dbReference type="SAM" id="Phobius"/>
    </source>
</evidence>
<dbReference type="EMBL" id="FNBZ01000002">
    <property type="protein sequence ID" value="SDF93406.1"/>
    <property type="molecule type" value="Genomic_DNA"/>
</dbReference>
<keyword evidence="3" id="KW-1185">Reference proteome</keyword>
<proteinExistence type="predicted"/>
<keyword evidence="1" id="KW-0812">Transmembrane</keyword>
<protein>
    <submittedName>
        <fullName evidence="2">Uncharacterized protein</fullName>
    </submittedName>
</protein>
<evidence type="ECO:0000313" key="3">
    <source>
        <dbReference type="Proteomes" id="UP000199468"/>
    </source>
</evidence>
<feature type="transmembrane region" description="Helical" evidence="1">
    <location>
        <begin position="12"/>
        <end position="31"/>
    </location>
</feature>
<comment type="caution">
    <text evidence="2">The sequence shown here is derived from an EMBL/GenBank/DDBJ whole genome shotgun (WGS) entry which is preliminary data.</text>
</comment>
<keyword evidence="1" id="KW-1133">Transmembrane helix</keyword>
<reference evidence="2 3" key="1">
    <citation type="submission" date="2016-10" db="EMBL/GenBank/DDBJ databases">
        <authorList>
            <person name="Varghese N."/>
            <person name="Submissions S."/>
        </authorList>
    </citation>
    <scope>NUCLEOTIDE SEQUENCE [LARGE SCALE GENOMIC DNA]</scope>
    <source>
        <strain evidence="2 3">DSM 26672</strain>
    </source>
</reference>
<evidence type="ECO:0000313" key="2">
    <source>
        <dbReference type="EMBL" id="SDF93406.1"/>
    </source>
</evidence>
<name>A0ABY0NUE6_9HYPH</name>